<reference evidence="1 2" key="1">
    <citation type="submission" date="2014-03" db="EMBL/GenBank/DDBJ databases">
        <title>Draft genome of the hookworm Oesophagostomum dentatum.</title>
        <authorList>
            <person name="Mitreva M."/>
        </authorList>
    </citation>
    <scope>NUCLEOTIDE SEQUENCE [LARGE SCALE GENOMIC DNA]</scope>
    <source>
        <strain evidence="1 2">OD-Hann</strain>
    </source>
</reference>
<dbReference type="AlphaFoldDB" id="A0A0B1T7L1"/>
<dbReference type="InterPro" id="IPR013783">
    <property type="entry name" value="Ig-like_fold"/>
</dbReference>
<dbReference type="EMBL" id="KN552108">
    <property type="protein sequence ID" value="KHJ91380.1"/>
    <property type="molecule type" value="Genomic_DNA"/>
</dbReference>
<keyword evidence="2" id="KW-1185">Reference proteome</keyword>
<proteinExistence type="predicted"/>
<dbReference type="Gene3D" id="2.60.40.10">
    <property type="entry name" value="Immunoglobulins"/>
    <property type="match status" value="1"/>
</dbReference>
<organism evidence="1 2">
    <name type="scientific">Oesophagostomum dentatum</name>
    <name type="common">Nodular worm</name>
    <dbReference type="NCBI Taxonomy" id="61180"/>
    <lineage>
        <taxon>Eukaryota</taxon>
        <taxon>Metazoa</taxon>
        <taxon>Ecdysozoa</taxon>
        <taxon>Nematoda</taxon>
        <taxon>Chromadorea</taxon>
        <taxon>Rhabditida</taxon>
        <taxon>Rhabditina</taxon>
        <taxon>Rhabditomorpha</taxon>
        <taxon>Strongyloidea</taxon>
        <taxon>Strongylidae</taxon>
        <taxon>Oesophagostomum</taxon>
    </lineage>
</organism>
<sequence length="57" mass="6229">MIEPGKTLDIVVTRKLGELKAEKLLVLTTPFDGDEPKKAYEDKELSPACATVPMVAQ</sequence>
<protein>
    <submittedName>
        <fullName evidence="1">Uncharacterized protein</fullName>
    </submittedName>
</protein>
<name>A0A0B1T7L1_OESDE</name>
<dbReference type="OrthoDB" id="5854731at2759"/>
<evidence type="ECO:0000313" key="1">
    <source>
        <dbReference type="EMBL" id="KHJ91380.1"/>
    </source>
</evidence>
<evidence type="ECO:0000313" key="2">
    <source>
        <dbReference type="Proteomes" id="UP000053660"/>
    </source>
</evidence>
<gene>
    <name evidence="1" type="ORF">OESDEN_08756</name>
</gene>
<dbReference type="Proteomes" id="UP000053660">
    <property type="component" value="Unassembled WGS sequence"/>
</dbReference>
<accession>A0A0B1T7L1</accession>